<dbReference type="AlphaFoldDB" id="A0A7W9Z324"/>
<organism evidence="1 2">
    <name type="scientific">Pseudorhizobium flavum</name>
    <dbReference type="NCBI Taxonomy" id="1335061"/>
    <lineage>
        <taxon>Bacteria</taxon>
        <taxon>Pseudomonadati</taxon>
        <taxon>Pseudomonadota</taxon>
        <taxon>Alphaproteobacteria</taxon>
        <taxon>Hyphomicrobiales</taxon>
        <taxon>Rhizobiaceae</taxon>
        <taxon>Rhizobium/Agrobacterium group</taxon>
        <taxon>Pseudorhizobium</taxon>
    </lineage>
</organism>
<dbReference type="Proteomes" id="UP000535501">
    <property type="component" value="Unassembled WGS sequence"/>
</dbReference>
<sequence length="102" mass="11556">MDVAHLVRFPQQFAKRCHLSIDGCVAIASSAQIADEPVDLLLRERFKRFPEKDIVKFRDESRYVISVTASFPKYVAILVEQCGEAGTLDDFERAALVELKIN</sequence>
<proteinExistence type="predicted"/>
<keyword evidence="2" id="KW-1185">Reference proteome</keyword>
<protein>
    <submittedName>
        <fullName evidence="1">Putative lactoylglutathione lyase</fullName>
    </submittedName>
</protein>
<name>A0A7W9Z324_9HYPH</name>
<comment type="caution">
    <text evidence="1">The sequence shown here is derived from an EMBL/GenBank/DDBJ whole genome shotgun (WGS) entry which is preliminary data.</text>
</comment>
<keyword evidence="1" id="KW-0456">Lyase</keyword>
<dbReference type="GO" id="GO:0016829">
    <property type="term" value="F:lyase activity"/>
    <property type="evidence" value="ECO:0007669"/>
    <property type="project" value="UniProtKB-KW"/>
</dbReference>
<reference evidence="1 2" key="1">
    <citation type="submission" date="2020-08" db="EMBL/GenBank/DDBJ databases">
        <title>Genomic Encyclopedia of Type Strains, Phase IV (KMG-IV): sequencing the most valuable type-strain genomes for metagenomic binning, comparative biology and taxonomic classification.</title>
        <authorList>
            <person name="Goeker M."/>
        </authorList>
    </citation>
    <scope>NUCLEOTIDE SEQUENCE [LARGE SCALE GENOMIC DNA]</scope>
    <source>
        <strain evidence="1 2">DSM 102134</strain>
    </source>
</reference>
<gene>
    <name evidence="1" type="ORF">HNQ75_004634</name>
</gene>
<accession>A0A7W9Z324</accession>
<dbReference type="EMBL" id="JACHEJ010000055">
    <property type="protein sequence ID" value="MBB6182639.1"/>
    <property type="molecule type" value="Genomic_DNA"/>
</dbReference>
<evidence type="ECO:0000313" key="1">
    <source>
        <dbReference type="EMBL" id="MBB6182639.1"/>
    </source>
</evidence>
<evidence type="ECO:0000313" key="2">
    <source>
        <dbReference type="Proteomes" id="UP000535501"/>
    </source>
</evidence>